<dbReference type="InterPro" id="IPR028889">
    <property type="entry name" value="USP"/>
</dbReference>
<dbReference type="SUPFAM" id="SSF54001">
    <property type="entry name" value="Cysteine proteinases"/>
    <property type="match status" value="1"/>
</dbReference>
<dbReference type="PANTHER" id="PTHR24006:SF687">
    <property type="entry name" value="UBIQUITIN CARBOXYL-TERMINAL HYDROLASE 10"/>
    <property type="match status" value="1"/>
</dbReference>
<evidence type="ECO:0000259" key="8">
    <source>
        <dbReference type="PROSITE" id="PS50235"/>
    </source>
</evidence>
<dbReference type="PROSITE" id="PS00973">
    <property type="entry name" value="USP_2"/>
    <property type="match status" value="1"/>
</dbReference>
<keyword evidence="4" id="KW-0833">Ubl conjugation pathway</keyword>
<evidence type="ECO:0000256" key="4">
    <source>
        <dbReference type="ARBA" id="ARBA00022786"/>
    </source>
</evidence>
<comment type="caution">
    <text evidence="9">The sequence shown here is derived from an EMBL/GenBank/DDBJ whole genome shotgun (WGS) entry which is preliminary data.</text>
</comment>
<feature type="region of interest" description="Disordered" evidence="7">
    <location>
        <begin position="420"/>
        <end position="446"/>
    </location>
</feature>
<organism evidence="9 10">
    <name type="scientific">Nannochloropsis salina CCMP1776</name>
    <dbReference type="NCBI Taxonomy" id="1027361"/>
    <lineage>
        <taxon>Eukaryota</taxon>
        <taxon>Sar</taxon>
        <taxon>Stramenopiles</taxon>
        <taxon>Ochrophyta</taxon>
        <taxon>Eustigmatophyceae</taxon>
        <taxon>Eustigmatales</taxon>
        <taxon>Monodopsidaceae</taxon>
        <taxon>Microchloropsis</taxon>
        <taxon>Microchloropsis salina</taxon>
    </lineage>
</organism>
<dbReference type="PANTHER" id="PTHR24006">
    <property type="entry name" value="UBIQUITIN CARBOXYL-TERMINAL HYDROLASE"/>
    <property type="match status" value="1"/>
</dbReference>
<dbReference type="EMBL" id="SDOX01000008">
    <property type="protein sequence ID" value="TFJ86623.1"/>
    <property type="molecule type" value="Genomic_DNA"/>
</dbReference>
<dbReference type="GO" id="GO:0005634">
    <property type="term" value="C:nucleus"/>
    <property type="evidence" value="ECO:0007669"/>
    <property type="project" value="TreeGrafter"/>
</dbReference>
<dbReference type="PROSITE" id="PS50235">
    <property type="entry name" value="USP_3"/>
    <property type="match status" value="1"/>
</dbReference>
<dbReference type="GO" id="GO:0016579">
    <property type="term" value="P:protein deubiquitination"/>
    <property type="evidence" value="ECO:0007669"/>
    <property type="project" value="InterPro"/>
</dbReference>
<keyword evidence="3" id="KW-0645">Protease</keyword>
<dbReference type="InterPro" id="IPR050164">
    <property type="entry name" value="Peptidase_C19"/>
</dbReference>
<dbReference type="InterPro" id="IPR001394">
    <property type="entry name" value="Peptidase_C19_UCH"/>
</dbReference>
<dbReference type="Proteomes" id="UP000355283">
    <property type="component" value="Unassembled WGS sequence"/>
</dbReference>
<evidence type="ECO:0000256" key="6">
    <source>
        <dbReference type="ARBA" id="ARBA00022807"/>
    </source>
</evidence>
<dbReference type="GO" id="GO:0005829">
    <property type="term" value="C:cytosol"/>
    <property type="evidence" value="ECO:0007669"/>
    <property type="project" value="TreeGrafter"/>
</dbReference>
<name>A0A4D9D9D9_9STRA</name>
<accession>A0A4D9D9D9</accession>
<evidence type="ECO:0000313" key="10">
    <source>
        <dbReference type="Proteomes" id="UP000355283"/>
    </source>
</evidence>
<comment type="catalytic activity">
    <reaction evidence="1">
        <text>Thiol-dependent hydrolysis of ester, thioester, amide, peptide and isopeptide bonds formed by the C-terminal Gly of ubiquitin (a 76-residue protein attached to proteins as an intracellular targeting signal).</text>
        <dbReference type="EC" id="3.4.19.12"/>
    </reaction>
</comment>
<dbReference type="Gene3D" id="3.90.70.10">
    <property type="entry name" value="Cysteine proteinases"/>
    <property type="match status" value="1"/>
</dbReference>
<reference evidence="9 10" key="1">
    <citation type="submission" date="2019-01" db="EMBL/GenBank/DDBJ databases">
        <title>Nuclear Genome Assembly of the Microalgal Biofuel strain Nannochloropsis salina CCMP1776.</title>
        <authorList>
            <person name="Hovde B."/>
        </authorList>
    </citation>
    <scope>NUCLEOTIDE SEQUENCE [LARGE SCALE GENOMIC DNA]</scope>
    <source>
        <strain evidence="9 10">CCMP1776</strain>
    </source>
</reference>
<dbReference type="EC" id="3.4.19.12" evidence="2"/>
<feature type="region of interest" description="Disordered" evidence="7">
    <location>
        <begin position="325"/>
        <end position="363"/>
    </location>
</feature>
<evidence type="ECO:0000313" key="9">
    <source>
        <dbReference type="EMBL" id="TFJ86623.1"/>
    </source>
</evidence>
<dbReference type="OrthoDB" id="429671at2759"/>
<feature type="compositionally biased region" description="Basic residues" evidence="7">
    <location>
        <begin position="46"/>
        <end position="58"/>
    </location>
</feature>
<dbReference type="InterPro" id="IPR018200">
    <property type="entry name" value="USP_CS"/>
</dbReference>
<keyword evidence="5" id="KW-0378">Hydrolase</keyword>
<protein>
    <recommendedName>
        <fullName evidence="2">ubiquitinyl hydrolase 1</fullName>
        <ecNumber evidence="2">3.4.19.12</ecNumber>
    </recommendedName>
</protein>
<feature type="compositionally biased region" description="Polar residues" evidence="7">
    <location>
        <begin position="65"/>
        <end position="80"/>
    </location>
</feature>
<dbReference type="InterPro" id="IPR038765">
    <property type="entry name" value="Papain-like_cys_pep_sf"/>
</dbReference>
<evidence type="ECO:0000256" key="1">
    <source>
        <dbReference type="ARBA" id="ARBA00000707"/>
    </source>
</evidence>
<feature type="domain" description="USP" evidence="8">
    <location>
        <begin position="227"/>
        <end position="672"/>
    </location>
</feature>
<dbReference type="Pfam" id="PF00443">
    <property type="entry name" value="UCH"/>
    <property type="match status" value="1"/>
</dbReference>
<feature type="region of interest" description="Disordered" evidence="7">
    <location>
        <begin position="29"/>
        <end position="201"/>
    </location>
</feature>
<dbReference type="CDD" id="cd02257">
    <property type="entry name" value="Peptidase_C19"/>
    <property type="match status" value="1"/>
</dbReference>
<proteinExistence type="predicted"/>
<evidence type="ECO:0000256" key="2">
    <source>
        <dbReference type="ARBA" id="ARBA00012759"/>
    </source>
</evidence>
<sequence>MNGGGGKYVEGEEAMVEASLRTMSLNNAKVPATDQMHVLLGDNSEKKRKKKKLKKKSKTAAATGPQENATIDNHSPTGTRRSNDAIAATVSVKMDTLTTKEPPKAIQNGAHSMSSSPLPTSPPPSSSEADSDEGKPSNPEASHWSVVAGTSGDGMAHPTPRLPSGLASSIPSSLHPPPSRTPSSALPPTAQAPPGPHPVMTEKNLLDLLSGKTLPPAISSSIPRPHRGLVNAGNTCFQNLVLQALLASEPLHRLLLALRPLVLASSSPASPSLSLLARRCQALVPTWMDMAKVAVALEDPSLVAASTASPALVMYKKKDSAVAGRKSGKKHLVGTGSSSSSSSFPPLPSHPSGVANGFKLHGPLEARSPSPRDFYLAPLRPDDYLEEAFRAFRSSEAGEQEDAQEFLAFLLDRLHEEAVGAGAGGEEGKGAREEEEGEGGWQEVGEKGRVAKLSVSGVKQTEKGTPDVSAISRLFYGRERSDIRRATSRSISATMTRFNCLQLDLPPLGGGGKKEVALEEVIEHSFREEVIESSDGTFLRKKLCLDALPPVLILHLKRFIFDLHQGVGVKLHHRVHYPSCLRLPSQMLSVSLRTTAGIEGGKGERKGLAYELFAVGLHYGRSLNGGHYTVFCKEGGCGKEWVGYDDERVDRVQEWEVKSYTEQVYLLFYERV</sequence>
<evidence type="ECO:0000256" key="5">
    <source>
        <dbReference type="ARBA" id="ARBA00022801"/>
    </source>
</evidence>
<evidence type="ECO:0000256" key="3">
    <source>
        <dbReference type="ARBA" id="ARBA00022670"/>
    </source>
</evidence>
<gene>
    <name evidence="9" type="ORF">NSK_002277</name>
</gene>
<keyword evidence="10" id="KW-1185">Reference proteome</keyword>
<evidence type="ECO:0000256" key="7">
    <source>
        <dbReference type="SAM" id="MobiDB-lite"/>
    </source>
</evidence>
<dbReference type="GO" id="GO:0004843">
    <property type="term" value="F:cysteine-type deubiquitinase activity"/>
    <property type="evidence" value="ECO:0007669"/>
    <property type="project" value="UniProtKB-EC"/>
</dbReference>
<keyword evidence="6" id="KW-0788">Thiol protease</keyword>
<dbReference type="GO" id="GO:0006508">
    <property type="term" value="P:proteolysis"/>
    <property type="evidence" value="ECO:0007669"/>
    <property type="project" value="UniProtKB-KW"/>
</dbReference>
<dbReference type="AlphaFoldDB" id="A0A4D9D9D9"/>